<organism evidence="1 2">
    <name type="scientific">Pluteus cervinus</name>
    <dbReference type="NCBI Taxonomy" id="181527"/>
    <lineage>
        <taxon>Eukaryota</taxon>
        <taxon>Fungi</taxon>
        <taxon>Dikarya</taxon>
        <taxon>Basidiomycota</taxon>
        <taxon>Agaricomycotina</taxon>
        <taxon>Agaricomycetes</taxon>
        <taxon>Agaricomycetidae</taxon>
        <taxon>Agaricales</taxon>
        <taxon>Pluteineae</taxon>
        <taxon>Pluteaceae</taxon>
        <taxon>Pluteus</taxon>
    </lineage>
</organism>
<protein>
    <submittedName>
        <fullName evidence="1">Uncharacterized protein</fullName>
    </submittedName>
</protein>
<name>A0ACD3B8V9_9AGAR</name>
<accession>A0ACD3B8V9</accession>
<reference evidence="1 2" key="1">
    <citation type="journal article" date="2019" name="Nat. Ecol. Evol.">
        <title>Megaphylogeny resolves global patterns of mushroom evolution.</title>
        <authorList>
            <person name="Varga T."/>
            <person name="Krizsan K."/>
            <person name="Foldi C."/>
            <person name="Dima B."/>
            <person name="Sanchez-Garcia M."/>
            <person name="Sanchez-Ramirez S."/>
            <person name="Szollosi G.J."/>
            <person name="Szarkandi J.G."/>
            <person name="Papp V."/>
            <person name="Albert L."/>
            <person name="Andreopoulos W."/>
            <person name="Angelini C."/>
            <person name="Antonin V."/>
            <person name="Barry K.W."/>
            <person name="Bougher N.L."/>
            <person name="Buchanan P."/>
            <person name="Buyck B."/>
            <person name="Bense V."/>
            <person name="Catcheside P."/>
            <person name="Chovatia M."/>
            <person name="Cooper J."/>
            <person name="Damon W."/>
            <person name="Desjardin D."/>
            <person name="Finy P."/>
            <person name="Geml J."/>
            <person name="Haridas S."/>
            <person name="Hughes K."/>
            <person name="Justo A."/>
            <person name="Karasinski D."/>
            <person name="Kautmanova I."/>
            <person name="Kiss B."/>
            <person name="Kocsube S."/>
            <person name="Kotiranta H."/>
            <person name="LaButti K.M."/>
            <person name="Lechner B.E."/>
            <person name="Liimatainen K."/>
            <person name="Lipzen A."/>
            <person name="Lukacs Z."/>
            <person name="Mihaltcheva S."/>
            <person name="Morgado L.N."/>
            <person name="Niskanen T."/>
            <person name="Noordeloos M.E."/>
            <person name="Ohm R.A."/>
            <person name="Ortiz-Santana B."/>
            <person name="Ovrebo C."/>
            <person name="Racz N."/>
            <person name="Riley R."/>
            <person name="Savchenko A."/>
            <person name="Shiryaev A."/>
            <person name="Soop K."/>
            <person name="Spirin V."/>
            <person name="Szebenyi C."/>
            <person name="Tomsovsky M."/>
            <person name="Tulloss R.E."/>
            <person name="Uehling J."/>
            <person name="Grigoriev I.V."/>
            <person name="Vagvolgyi C."/>
            <person name="Papp T."/>
            <person name="Martin F.M."/>
            <person name="Miettinen O."/>
            <person name="Hibbett D.S."/>
            <person name="Nagy L.G."/>
        </authorList>
    </citation>
    <scope>NUCLEOTIDE SEQUENCE [LARGE SCALE GENOMIC DNA]</scope>
    <source>
        <strain evidence="1 2">NL-1719</strain>
    </source>
</reference>
<sequence length="635" mass="67366">MNARESQPSGQRNMMRGPGLPSGPRLNPLPAMRKPPSLSTLAVPSVTGMRPASETLINALTNLITQLPRENQDLLKTVTDLIKATAKESKATKMPLSNLLLVFCPSLNMNPPLLRALCESESIWGGIEDVPLVVDIRRQTVVPETVTPPSNGQVPPPPPITRASSSQDGEEEYSDASESLDQGPQEYEDGSSQSDSIVSEDPMNTARLRPRVMARKPVPTHEDEDGEDDSSVAEEGGYNRNTIHARTPSEAASYDTPSLQDDVSYVSTSEGNSSTRPNASSPSLSLSSAESLATPHTTSADASLAHLPLEPDSESKYFSIQPTSDPAIHQLDVSSGPPSLMIKKKNGKTPFISNPIAISSPVHFPGSASSSSSSSPEDAHAPTYANVATSLESKRRSVPTLSLPNIGLLSDSSGSPDSPSPSISRRIKRPSLHLFSKRSSSSLSPSSPRLSISSPFMPYMQSPRSASDSSVSTPISAVTAPQMLSSTSTFPPKLETPIGTNPRLSLDFGVAREEEEKEEKREMLPTIQEPISVKPGETPIANLYRSGSSLALRGPSPQPTSSTSSATAASHLRPQPGRMKLGGLGLLGDEPAEDWTQSVLSAADFSWSTSMNATTSTTTVNTTTGDKESSNSSSF</sequence>
<keyword evidence="2" id="KW-1185">Reference proteome</keyword>
<dbReference type="Proteomes" id="UP000308600">
    <property type="component" value="Unassembled WGS sequence"/>
</dbReference>
<gene>
    <name evidence="1" type="ORF">BDN72DRAFT_123208</name>
</gene>
<evidence type="ECO:0000313" key="2">
    <source>
        <dbReference type="Proteomes" id="UP000308600"/>
    </source>
</evidence>
<dbReference type="EMBL" id="ML208271">
    <property type="protein sequence ID" value="TFK74069.1"/>
    <property type="molecule type" value="Genomic_DNA"/>
</dbReference>
<evidence type="ECO:0000313" key="1">
    <source>
        <dbReference type="EMBL" id="TFK74069.1"/>
    </source>
</evidence>
<proteinExistence type="predicted"/>